<feature type="transmembrane region" description="Helical" evidence="1">
    <location>
        <begin position="333"/>
        <end position="356"/>
    </location>
</feature>
<dbReference type="Pfam" id="PF06779">
    <property type="entry name" value="MFS_4"/>
    <property type="match status" value="1"/>
</dbReference>
<dbReference type="InterPro" id="IPR036259">
    <property type="entry name" value="MFS_trans_sf"/>
</dbReference>
<evidence type="ECO:0000313" key="3">
    <source>
        <dbReference type="Proteomes" id="UP000017048"/>
    </source>
</evidence>
<sequence length="404" mass="40334">MTMSSASASRLSGPRVGVAAAAGLAAAMGVGRFVFTPLLPIMTATAGIGAADGAVIATGNYAGYLAGAVLLTRRPHLSRRGTFLAWSLVLVVSEAAMALSAQVMIQAGLRFVAGAASAAIFIACAATVARHRRDGASSGVAFAGVGVGIAISGVFTLLAGNWLSWQGMWVGSAIVTALLLIPATALDIRGETTGGDLPRDGAGRDRRVRRAWVLLSAAYFAEGLGYIIVGTFLVAAVAGAGGGVSTAGSSLWILVGVAAAPATVLWHRVARRVGADRALVAALVVQCLAITAPALDRGVLAALIAATGFGATFMAIVMLAVEVGGRLPVARTAATLTAVFAVGQMLGPLVVAPVVGKSYATAFAIAAGIVAVSAVLAAAASASLRAIPAMPVSRAPRRTLSRSR</sequence>
<feature type="transmembrane region" description="Helical" evidence="1">
    <location>
        <begin position="141"/>
        <end position="163"/>
    </location>
</feature>
<feature type="transmembrane region" description="Helical" evidence="1">
    <location>
        <begin position="211"/>
        <end position="237"/>
    </location>
</feature>
<dbReference type="PANTHER" id="PTHR23537:SF1">
    <property type="entry name" value="SUGAR TRANSPORTER"/>
    <property type="match status" value="1"/>
</dbReference>
<dbReference type="AlphaFoldDB" id="U5E7C3"/>
<dbReference type="PANTHER" id="PTHR23537">
    <property type="match status" value="1"/>
</dbReference>
<dbReference type="eggNOG" id="COG2814">
    <property type="taxonomic scope" value="Bacteria"/>
</dbReference>
<feature type="transmembrane region" description="Helical" evidence="1">
    <location>
        <begin position="249"/>
        <end position="266"/>
    </location>
</feature>
<dbReference type="STRING" id="1824.SAMN05444423_105250"/>
<comment type="caution">
    <text evidence="2">The sequence shown here is derived from an EMBL/GenBank/DDBJ whole genome shotgun (WGS) entry which is preliminary data.</text>
</comment>
<accession>U5E7C3</accession>
<feature type="transmembrane region" description="Helical" evidence="1">
    <location>
        <begin position="48"/>
        <end position="71"/>
    </location>
</feature>
<feature type="transmembrane region" description="Helical" evidence="1">
    <location>
        <begin position="169"/>
        <end position="190"/>
    </location>
</feature>
<name>U5E7C3_NOCAS</name>
<feature type="transmembrane region" description="Helical" evidence="1">
    <location>
        <begin position="111"/>
        <end position="129"/>
    </location>
</feature>
<feature type="transmembrane region" description="Helical" evidence="1">
    <location>
        <begin position="83"/>
        <end position="105"/>
    </location>
</feature>
<dbReference type="SUPFAM" id="SSF103473">
    <property type="entry name" value="MFS general substrate transporter"/>
    <property type="match status" value="1"/>
</dbReference>
<keyword evidence="3" id="KW-1185">Reference proteome</keyword>
<dbReference type="InterPro" id="IPR010645">
    <property type="entry name" value="MFS_4"/>
</dbReference>
<keyword evidence="1" id="KW-1133">Transmembrane helix</keyword>
<evidence type="ECO:0000256" key="1">
    <source>
        <dbReference type="SAM" id="Phobius"/>
    </source>
</evidence>
<dbReference type="GO" id="GO:0005886">
    <property type="term" value="C:plasma membrane"/>
    <property type="evidence" value="ECO:0007669"/>
    <property type="project" value="TreeGrafter"/>
</dbReference>
<protein>
    <submittedName>
        <fullName evidence="2">Uncharacterized protein</fullName>
    </submittedName>
</protein>
<evidence type="ECO:0000313" key="2">
    <source>
        <dbReference type="EMBL" id="GAD82251.1"/>
    </source>
</evidence>
<organism evidence="2 3">
    <name type="scientific">Nocardia asteroides NBRC 15531</name>
    <dbReference type="NCBI Taxonomy" id="1110697"/>
    <lineage>
        <taxon>Bacteria</taxon>
        <taxon>Bacillati</taxon>
        <taxon>Actinomycetota</taxon>
        <taxon>Actinomycetes</taxon>
        <taxon>Mycobacteriales</taxon>
        <taxon>Nocardiaceae</taxon>
        <taxon>Nocardia</taxon>
    </lineage>
</organism>
<dbReference type="Proteomes" id="UP000017048">
    <property type="component" value="Unassembled WGS sequence"/>
</dbReference>
<proteinExistence type="predicted"/>
<feature type="transmembrane region" description="Helical" evidence="1">
    <location>
        <begin position="362"/>
        <end position="384"/>
    </location>
</feature>
<gene>
    <name evidence="2" type="ORF">NCAST_08_01230</name>
</gene>
<dbReference type="EMBL" id="BAFO02000008">
    <property type="protein sequence ID" value="GAD82251.1"/>
    <property type="molecule type" value="Genomic_DNA"/>
</dbReference>
<keyword evidence="1" id="KW-0472">Membrane</keyword>
<keyword evidence="1" id="KW-0812">Transmembrane</keyword>
<feature type="transmembrane region" description="Helical" evidence="1">
    <location>
        <begin position="301"/>
        <end position="321"/>
    </location>
</feature>
<reference evidence="2 3" key="1">
    <citation type="journal article" date="2014" name="BMC Genomics">
        <title>Genome based analysis of type-I polyketide synthase and nonribosomal peptide synthetase gene clusters in seven strains of five representative Nocardia species.</title>
        <authorList>
            <person name="Komaki H."/>
            <person name="Ichikawa N."/>
            <person name="Hosoyama A."/>
            <person name="Takahashi-Nakaguchi A."/>
            <person name="Matsuzawa T."/>
            <person name="Suzuki K."/>
            <person name="Fujita N."/>
            <person name="Gonoi T."/>
        </authorList>
    </citation>
    <scope>NUCLEOTIDE SEQUENCE [LARGE SCALE GENOMIC DNA]</scope>
    <source>
        <strain evidence="2 3">NBRC 15531</strain>
    </source>
</reference>
<feature type="transmembrane region" description="Helical" evidence="1">
    <location>
        <begin position="278"/>
        <end position="295"/>
    </location>
</feature>
<dbReference type="Gene3D" id="1.20.1250.20">
    <property type="entry name" value="MFS general substrate transporter like domains"/>
    <property type="match status" value="2"/>
</dbReference>